<reference evidence="2 3" key="1">
    <citation type="submission" date="2016-07" db="EMBL/GenBank/DDBJ databases">
        <title>Pervasive Adenine N6-methylation of Active Genes in Fungi.</title>
        <authorList>
            <consortium name="DOE Joint Genome Institute"/>
            <person name="Mondo S.J."/>
            <person name="Dannebaum R.O."/>
            <person name="Kuo R.C."/>
            <person name="Labutti K."/>
            <person name="Haridas S."/>
            <person name="Kuo A."/>
            <person name="Salamov A."/>
            <person name="Ahrendt S.R."/>
            <person name="Lipzen A."/>
            <person name="Sullivan W."/>
            <person name="Andreopoulos W.B."/>
            <person name="Clum A."/>
            <person name="Lindquist E."/>
            <person name="Daum C."/>
            <person name="Ramamoorthy G.K."/>
            <person name="Gryganskyi A."/>
            <person name="Culley D."/>
            <person name="Magnuson J.K."/>
            <person name="James T.Y."/>
            <person name="O'Malley M.A."/>
            <person name="Stajich J.E."/>
            <person name="Spatafora J.W."/>
            <person name="Visel A."/>
            <person name="Grigoriev I.V."/>
        </authorList>
    </citation>
    <scope>NUCLEOTIDE SEQUENCE [LARGE SCALE GENOMIC DNA]</scope>
    <source>
        <strain evidence="2 3">CBS 115471</strain>
    </source>
</reference>
<feature type="region of interest" description="Disordered" evidence="1">
    <location>
        <begin position="194"/>
        <end position="216"/>
    </location>
</feature>
<sequence>MLHVRQNEEATTECRDDPNTKELWCSECGGKGDDGKCKGLTDDEDTDLWKGCPCHDAPDFTINPSGLHRPNYEEHKKALHDHLNLPDENPKPTGPTKVLQILTDFNKNPKNIEEWAWIDWLFFATDYGTAPECRTDTLYHEERKMDPNDEDHTYYPGGEFPLKMPGFDQDCTYKNNGENAGRLFCPGKEIECKDDPHDKDPSNPEADKGTYDCDDGKKSRQPVFLCEY</sequence>
<evidence type="ECO:0000313" key="3">
    <source>
        <dbReference type="Proteomes" id="UP000193144"/>
    </source>
</evidence>
<dbReference type="OrthoDB" id="1896086at2759"/>
<evidence type="ECO:0000313" key="2">
    <source>
        <dbReference type="EMBL" id="ORY19378.1"/>
    </source>
</evidence>
<keyword evidence="3" id="KW-1185">Reference proteome</keyword>
<feature type="region of interest" description="Disordered" evidence="1">
    <location>
        <begin position="1"/>
        <end position="20"/>
    </location>
</feature>
<name>A0A1Y2AA30_9PLEO</name>
<dbReference type="EMBL" id="MCFA01000002">
    <property type="protein sequence ID" value="ORY19378.1"/>
    <property type="molecule type" value="Genomic_DNA"/>
</dbReference>
<protein>
    <submittedName>
        <fullName evidence="2">Uncharacterized protein</fullName>
    </submittedName>
</protein>
<evidence type="ECO:0000256" key="1">
    <source>
        <dbReference type="SAM" id="MobiDB-lite"/>
    </source>
</evidence>
<dbReference type="Proteomes" id="UP000193144">
    <property type="component" value="Unassembled WGS sequence"/>
</dbReference>
<accession>A0A1Y2AA30</accession>
<organism evidence="2 3">
    <name type="scientific">Clohesyomyces aquaticus</name>
    <dbReference type="NCBI Taxonomy" id="1231657"/>
    <lineage>
        <taxon>Eukaryota</taxon>
        <taxon>Fungi</taxon>
        <taxon>Dikarya</taxon>
        <taxon>Ascomycota</taxon>
        <taxon>Pezizomycotina</taxon>
        <taxon>Dothideomycetes</taxon>
        <taxon>Pleosporomycetidae</taxon>
        <taxon>Pleosporales</taxon>
        <taxon>Lindgomycetaceae</taxon>
        <taxon>Clohesyomyces</taxon>
    </lineage>
</organism>
<gene>
    <name evidence="2" type="ORF">BCR34DRAFT_595350</name>
</gene>
<dbReference type="AlphaFoldDB" id="A0A1Y2AA30"/>
<proteinExistence type="predicted"/>
<comment type="caution">
    <text evidence="2">The sequence shown here is derived from an EMBL/GenBank/DDBJ whole genome shotgun (WGS) entry which is preliminary data.</text>
</comment>